<protein>
    <submittedName>
        <fullName evidence="1">Succinoglycan biosynthesis protein</fullName>
    </submittedName>
</protein>
<dbReference type="InterPro" id="IPR007815">
    <property type="entry name" value="Emycin_Estase"/>
</dbReference>
<dbReference type="GO" id="GO:0046677">
    <property type="term" value="P:response to antibiotic"/>
    <property type="evidence" value="ECO:0007669"/>
    <property type="project" value="InterPro"/>
</dbReference>
<keyword evidence="2" id="KW-1185">Reference proteome</keyword>
<comment type="caution">
    <text evidence="1">The sequence shown here is derived from an EMBL/GenBank/DDBJ whole genome shotgun (WGS) entry which is preliminary data.</text>
</comment>
<dbReference type="eggNOG" id="COG2312">
    <property type="taxonomic scope" value="Bacteria"/>
</dbReference>
<dbReference type="STRING" id="1150600.ADIARSV_0807"/>
<accession>R9GW54</accession>
<dbReference type="CDD" id="cd14728">
    <property type="entry name" value="Ere-like"/>
    <property type="match status" value="1"/>
</dbReference>
<dbReference type="InterPro" id="IPR052036">
    <property type="entry name" value="Hydrolase/PRTase-associated"/>
</dbReference>
<dbReference type="EMBL" id="AQPN01000032">
    <property type="protein sequence ID" value="EOR95991.1"/>
    <property type="molecule type" value="Genomic_DNA"/>
</dbReference>
<dbReference type="SUPFAM" id="SSF159501">
    <property type="entry name" value="EreA/ChaN-like"/>
    <property type="match status" value="1"/>
</dbReference>
<dbReference type="Pfam" id="PF05139">
    <property type="entry name" value="Erythro_esteras"/>
    <property type="match status" value="1"/>
</dbReference>
<sequence>MIQVLRFLAITILISSTNVCYTFGQSVAEQIVGLSEHIIPLKGDIADFEISEYQKLGPSIADKQVIALGEATHGTREFFLYKAGLCRYLIEVLGMKTIIMESDFAGTQQINDFVVNGKGSAELSIWQMGFSGTTQEFIDFVNWVRAYNKNKSAIDKVVFYGCDMQYPSYAANTIKDYLVKRKMINPELSKGFETMNKFLPSLTKDDKVMIRKIVSSLASVDFADQDPNTRSLYRHDVRVLEQFVDYMDAQSSLFPAKQSDLRDKFMAENCKWIYDYNKKGKTVIWAHNEHIKKSKGSDGFIRMGISLAEVFKDDYYAICLDFYKGTMRSFDIKLKKNIPVELPPGKVGSSGEVFSRCNVPTFFLDFKTAETSMGVYKFLNAKIPSVFYGGHFDTGQPVHYVNNKLGDAYDAVVFFTQTTAASNIKKSE</sequence>
<evidence type="ECO:0000313" key="1">
    <source>
        <dbReference type="EMBL" id="EOR95991.1"/>
    </source>
</evidence>
<reference evidence="1 2" key="1">
    <citation type="journal article" date="2013" name="Genome Announc.">
        <title>Draft Genome Sequence of Arcticibacter svalbardensis Strain MN12-7T, a Member of the Family Sphingobacteriaceae Isolated from an Arctic Soil Sample.</title>
        <authorList>
            <person name="Shivaji S."/>
            <person name="Ara S."/>
            <person name="Prasad S."/>
            <person name="Manasa B.P."/>
            <person name="Begum Z."/>
            <person name="Singh A."/>
            <person name="Kumar Pinnaka A."/>
        </authorList>
    </citation>
    <scope>NUCLEOTIDE SEQUENCE [LARGE SCALE GENOMIC DNA]</scope>
    <source>
        <strain evidence="1 2">MN12-7</strain>
    </source>
</reference>
<proteinExistence type="predicted"/>
<gene>
    <name evidence="1" type="ORF">ADIARSV_0807</name>
</gene>
<dbReference type="Proteomes" id="UP000014174">
    <property type="component" value="Unassembled WGS sequence"/>
</dbReference>
<dbReference type="Gene3D" id="3.30.1870.10">
    <property type="entry name" value="EreA-like, domain 2"/>
    <property type="match status" value="1"/>
</dbReference>
<dbReference type="PANTHER" id="PTHR31299:SF0">
    <property type="entry name" value="ESTERASE, PUTATIVE (AFU_ORTHOLOGUE AFUA_1G05850)-RELATED"/>
    <property type="match status" value="1"/>
</dbReference>
<organism evidence="1 2">
    <name type="scientific">Arcticibacter svalbardensis MN12-7</name>
    <dbReference type="NCBI Taxonomy" id="1150600"/>
    <lineage>
        <taxon>Bacteria</taxon>
        <taxon>Pseudomonadati</taxon>
        <taxon>Bacteroidota</taxon>
        <taxon>Sphingobacteriia</taxon>
        <taxon>Sphingobacteriales</taxon>
        <taxon>Sphingobacteriaceae</taxon>
        <taxon>Arcticibacter</taxon>
    </lineage>
</organism>
<dbReference type="AlphaFoldDB" id="R9GW54"/>
<evidence type="ECO:0000313" key="2">
    <source>
        <dbReference type="Proteomes" id="UP000014174"/>
    </source>
</evidence>
<name>R9GW54_9SPHI</name>
<dbReference type="PANTHER" id="PTHR31299">
    <property type="entry name" value="ESTERASE, PUTATIVE (AFU_ORTHOLOGUE AFUA_1G05850)-RELATED"/>
    <property type="match status" value="1"/>
</dbReference>
<dbReference type="Gene3D" id="1.20.1440.30">
    <property type="entry name" value="Biosynthetic Protein domain"/>
    <property type="match status" value="1"/>
</dbReference>
<dbReference type="PATRIC" id="fig|1150600.3.peg.794"/>
<dbReference type="Gene3D" id="3.40.1660.10">
    <property type="entry name" value="EreA-like (biosynthetic domain)"/>
    <property type="match status" value="1"/>
</dbReference>